<dbReference type="Proteomes" id="UP001151529">
    <property type="component" value="Chromosome 1"/>
</dbReference>
<reference evidence="1" key="2">
    <citation type="journal article" date="2023" name="Int. J. Mol. Sci.">
        <title>De Novo Assembly and Annotation of 11 Diverse Shrub Willow (Salix) Genomes Reveals Novel Gene Organization in Sex-Linked Regions.</title>
        <authorList>
            <person name="Hyden B."/>
            <person name="Feng K."/>
            <person name="Yates T.B."/>
            <person name="Jawdy S."/>
            <person name="Cereghino C."/>
            <person name="Smart L.B."/>
            <person name="Muchero W."/>
        </authorList>
    </citation>
    <scope>NUCLEOTIDE SEQUENCE [LARGE SCALE GENOMIC DNA]</scope>
    <source>
        <tissue evidence="1">Shoot tip</tissue>
    </source>
</reference>
<sequence>MVYLYTMPAADQHVALLLVHIKKLDKAGPSHQGRPEALRSSRLPESGSTTTQVVLVMDGLEEFTIKPLKWALENISACGGINVTLPWLNILCQRCITLGLTFFVCKDVARYDPGLNVKIFAVVLRNRHQRRDMEFIADKFPCNLVMINENGEPVTIKMRPPTTREFTSGGITASFIPSPL</sequence>
<protein>
    <submittedName>
        <fullName evidence="1">Uncharacterized protein</fullName>
    </submittedName>
</protein>
<dbReference type="EMBL" id="JAPFFL010000007">
    <property type="protein sequence ID" value="KAJ6714821.1"/>
    <property type="molecule type" value="Genomic_DNA"/>
</dbReference>
<gene>
    <name evidence="1" type="ORF">OIU85_026340</name>
</gene>
<comment type="caution">
    <text evidence="1">The sequence shown here is derived from an EMBL/GenBank/DDBJ whole genome shotgun (WGS) entry which is preliminary data.</text>
</comment>
<reference evidence="1" key="1">
    <citation type="submission" date="2022-11" db="EMBL/GenBank/DDBJ databases">
        <authorList>
            <person name="Hyden B.L."/>
            <person name="Feng K."/>
            <person name="Yates T."/>
            <person name="Jawdy S."/>
            <person name="Smart L.B."/>
            <person name="Muchero W."/>
        </authorList>
    </citation>
    <scope>NUCLEOTIDE SEQUENCE</scope>
    <source>
        <tissue evidence="1">Shoot tip</tissue>
    </source>
</reference>
<proteinExistence type="predicted"/>
<name>A0A9Q0YYH6_SALVM</name>
<dbReference type="OrthoDB" id="1928023at2759"/>
<evidence type="ECO:0000313" key="1">
    <source>
        <dbReference type="EMBL" id="KAJ6714821.1"/>
    </source>
</evidence>
<accession>A0A9Q0YYH6</accession>
<keyword evidence="2" id="KW-1185">Reference proteome</keyword>
<dbReference type="AlphaFoldDB" id="A0A9Q0YYH6"/>
<evidence type="ECO:0000313" key="2">
    <source>
        <dbReference type="Proteomes" id="UP001151529"/>
    </source>
</evidence>
<organism evidence="1 2">
    <name type="scientific">Salix viminalis</name>
    <name type="common">Common osier</name>
    <name type="synonym">Basket willow</name>
    <dbReference type="NCBI Taxonomy" id="40686"/>
    <lineage>
        <taxon>Eukaryota</taxon>
        <taxon>Viridiplantae</taxon>
        <taxon>Streptophyta</taxon>
        <taxon>Embryophyta</taxon>
        <taxon>Tracheophyta</taxon>
        <taxon>Spermatophyta</taxon>
        <taxon>Magnoliopsida</taxon>
        <taxon>eudicotyledons</taxon>
        <taxon>Gunneridae</taxon>
        <taxon>Pentapetalae</taxon>
        <taxon>rosids</taxon>
        <taxon>fabids</taxon>
        <taxon>Malpighiales</taxon>
        <taxon>Salicaceae</taxon>
        <taxon>Saliceae</taxon>
        <taxon>Salix</taxon>
    </lineage>
</organism>